<dbReference type="HOGENOM" id="CLU_006533_9_2_1"/>
<accession>G7E8M7</accession>
<feature type="region of interest" description="Disordered" evidence="5">
    <location>
        <begin position="153"/>
        <end position="172"/>
    </location>
</feature>
<dbReference type="Gene3D" id="1.10.510.10">
    <property type="entry name" value="Transferase(Phosphotransferase) domain 1"/>
    <property type="match status" value="1"/>
</dbReference>
<dbReference type="OMA" id="CRGYPES"/>
<keyword evidence="2" id="KW-0808">Transferase</keyword>
<proteinExistence type="inferred from homology"/>
<dbReference type="InterPro" id="IPR034646">
    <property type="entry name" value="ADCK3_dom"/>
</dbReference>
<evidence type="ECO:0000256" key="1">
    <source>
        <dbReference type="ARBA" id="ARBA00009670"/>
    </source>
</evidence>
<evidence type="ECO:0000256" key="2">
    <source>
        <dbReference type="ARBA" id="ARBA00022679"/>
    </source>
</evidence>
<dbReference type="CDD" id="cd13970">
    <property type="entry name" value="ABC1_ADCK3"/>
    <property type="match status" value="1"/>
</dbReference>
<name>G7E8M7_MIXOS</name>
<dbReference type="GO" id="GO:0006744">
    <property type="term" value="P:ubiquinone biosynthetic process"/>
    <property type="evidence" value="ECO:0007669"/>
    <property type="project" value="TreeGrafter"/>
</dbReference>
<dbReference type="SUPFAM" id="SSF56112">
    <property type="entry name" value="Protein kinase-like (PK-like)"/>
    <property type="match status" value="1"/>
</dbReference>
<feature type="domain" description="ABC1 atypical kinase-like" evidence="6">
    <location>
        <begin position="273"/>
        <end position="512"/>
    </location>
</feature>
<sequence>MSKLYTLYAIAQGAFKVARASGELSLKHAPPGPPAWPQSPRVPPRDILKRVLKQQAAARPPTSREVHPDVSIFAEPASLNKSSIAIEPSSGQLPQGATATESTATAGDIPRQAYTEPLRPSERPAEPISLEPSGTSPVPSELTRQVDLPQVSVSGAEPTATSSQQDEDLPQDIEQPESAVILRASKVPSSRLGRLFHYGGLAAGLSMGAASEAFRQARAGGNRSSLLLSPSNIRRLVDKLTRMRGAALKLGQFMSIQDSAMLPPQLEQILLQVQNNANYMPEWQTRSVLETGLGQDWEERLADFSFVPFASASIGQVHRATQVSTGLPVAIKIQFPGVRNSIESDLSNLKLLLTASALLPRGLYLENTLKVLSRELDDECDYTREAQCGQRFADLLQGDTRFSVPAIIPELCSEQVLTTEMMQGIPLTKTVRLAQDTRNRIASDILRLCFRELFHFGFMQTDPNWTNFLYNKANGKIELIDFGASRSYSTDFIDGYLKLLQAAIKGDRQACIDESLALGYLTGNESEVMLDAHVESMVALGEPFRPDAPSPYPFAQQTITDRIRAQIPIMLRHRLTPPPVETYSLNRKLSGCFLLCARLGAHIDCRTVLQEVLDEAPAARVRSRSFATI</sequence>
<dbReference type="Proteomes" id="UP000009131">
    <property type="component" value="Unassembled WGS sequence"/>
</dbReference>
<dbReference type="OrthoDB" id="201153at2759"/>
<evidence type="ECO:0000259" key="6">
    <source>
        <dbReference type="Pfam" id="PF03109"/>
    </source>
</evidence>
<keyword evidence="8" id="KW-1185">Reference proteome</keyword>
<dbReference type="Pfam" id="PF03109">
    <property type="entry name" value="ABC1"/>
    <property type="match status" value="1"/>
</dbReference>
<evidence type="ECO:0000313" key="8">
    <source>
        <dbReference type="Proteomes" id="UP000009131"/>
    </source>
</evidence>
<gene>
    <name evidence="7" type="primary">Mo06195</name>
    <name evidence="7" type="ORF">E5Q_06195</name>
</gene>
<dbReference type="FunCoup" id="G7E8M7">
    <property type="interactions" value="153"/>
</dbReference>
<dbReference type="PANTHER" id="PTHR43851:SF3">
    <property type="entry name" value="COENZYME Q8"/>
    <property type="match status" value="1"/>
</dbReference>
<comment type="caution">
    <text evidence="7">The sequence shown here is derived from an EMBL/GenBank/DDBJ whole genome shotgun (WGS) entry which is preliminary data.</text>
</comment>
<dbReference type="InterPro" id="IPR011009">
    <property type="entry name" value="Kinase-like_dom_sf"/>
</dbReference>
<evidence type="ECO:0000313" key="7">
    <source>
        <dbReference type="EMBL" id="GAA99495.1"/>
    </source>
</evidence>
<dbReference type="InParanoid" id="G7E8M7"/>
<dbReference type="GO" id="GO:0016740">
    <property type="term" value="F:transferase activity"/>
    <property type="evidence" value="ECO:0007669"/>
    <property type="project" value="UniProtKB-KW"/>
</dbReference>
<dbReference type="STRING" id="764103.G7E8M7"/>
<evidence type="ECO:0000256" key="3">
    <source>
        <dbReference type="ARBA" id="ARBA00022741"/>
    </source>
</evidence>
<dbReference type="RefSeq" id="XP_014568724.1">
    <property type="nucleotide sequence ID" value="XM_014713238.1"/>
</dbReference>
<evidence type="ECO:0000256" key="5">
    <source>
        <dbReference type="SAM" id="MobiDB-lite"/>
    </source>
</evidence>
<organism evidence="7 8">
    <name type="scientific">Mixia osmundae (strain CBS 9802 / IAM 14324 / JCM 22182 / KY 12970)</name>
    <dbReference type="NCBI Taxonomy" id="764103"/>
    <lineage>
        <taxon>Eukaryota</taxon>
        <taxon>Fungi</taxon>
        <taxon>Dikarya</taxon>
        <taxon>Basidiomycota</taxon>
        <taxon>Pucciniomycotina</taxon>
        <taxon>Mixiomycetes</taxon>
        <taxon>Mixiales</taxon>
        <taxon>Mixiaceae</taxon>
        <taxon>Mixia</taxon>
    </lineage>
</organism>
<dbReference type="InterPro" id="IPR004147">
    <property type="entry name" value="ABC1_dom"/>
</dbReference>
<comment type="similarity">
    <text evidence="1">Belongs to the protein kinase superfamily. ADCK protein kinase family.</text>
</comment>
<keyword evidence="4" id="KW-0067">ATP-binding</keyword>
<dbReference type="PANTHER" id="PTHR43851">
    <property type="match status" value="1"/>
</dbReference>
<protein>
    <recommendedName>
        <fullName evidence="6">ABC1 atypical kinase-like domain-containing protein</fullName>
    </recommendedName>
</protein>
<feature type="region of interest" description="Disordered" evidence="5">
    <location>
        <begin position="87"/>
        <end position="143"/>
    </location>
</feature>
<keyword evidence="3" id="KW-0547">Nucleotide-binding</keyword>
<dbReference type="EMBL" id="BABT02000220">
    <property type="protein sequence ID" value="GAA99495.1"/>
    <property type="molecule type" value="Genomic_DNA"/>
</dbReference>
<dbReference type="GO" id="GO:0005524">
    <property type="term" value="F:ATP binding"/>
    <property type="evidence" value="ECO:0007669"/>
    <property type="project" value="UniProtKB-KW"/>
</dbReference>
<dbReference type="InterPro" id="IPR051409">
    <property type="entry name" value="Atypical_kinase_ADCK"/>
</dbReference>
<dbReference type="eggNOG" id="KOG1234">
    <property type="taxonomic scope" value="Eukaryota"/>
</dbReference>
<evidence type="ECO:0000256" key="4">
    <source>
        <dbReference type="ARBA" id="ARBA00022840"/>
    </source>
</evidence>
<reference evidence="7 8" key="1">
    <citation type="journal article" date="2011" name="J. Gen. Appl. Microbiol.">
        <title>Draft genome sequencing of the enigmatic basidiomycete Mixia osmundae.</title>
        <authorList>
            <person name="Nishida H."/>
            <person name="Nagatsuka Y."/>
            <person name="Sugiyama J."/>
        </authorList>
    </citation>
    <scope>NUCLEOTIDE SEQUENCE [LARGE SCALE GENOMIC DNA]</scope>
    <source>
        <strain evidence="8">CBS 9802 / IAM 14324 / JCM 22182 / KY 12970</strain>
    </source>
</reference>
<reference evidence="7 8" key="2">
    <citation type="journal article" date="2012" name="Open Biol.">
        <title>Characteristics of nucleosomes and linker DNA regions on the genome of the basidiomycete Mixia osmundae revealed by mono- and dinucleosome mapping.</title>
        <authorList>
            <person name="Nishida H."/>
            <person name="Kondo S."/>
            <person name="Matsumoto T."/>
            <person name="Suzuki Y."/>
            <person name="Yoshikawa H."/>
            <person name="Taylor T.D."/>
            <person name="Sugiyama J."/>
        </authorList>
    </citation>
    <scope>NUCLEOTIDE SEQUENCE [LARGE SCALE GENOMIC DNA]</scope>
    <source>
        <strain evidence="8">CBS 9802 / IAM 14324 / JCM 22182 / KY 12970</strain>
    </source>
</reference>
<dbReference type="AlphaFoldDB" id="G7E8M7"/>
<feature type="compositionally biased region" description="Low complexity" evidence="5">
    <location>
        <begin position="97"/>
        <end position="106"/>
    </location>
</feature>